<dbReference type="Proteomes" id="UP000037923">
    <property type="component" value="Unassembled WGS sequence"/>
</dbReference>
<evidence type="ECO:0008006" key="3">
    <source>
        <dbReference type="Google" id="ProtNLM"/>
    </source>
</evidence>
<comment type="caution">
    <text evidence="1">The sequence shown here is derived from an EMBL/GenBank/DDBJ whole genome shotgun (WGS) entry which is preliminary data.</text>
</comment>
<dbReference type="GeneID" id="26906792"/>
<dbReference type="VEuPathDB" id="TriTrypDB:LpyrH10_14_2180"/>
<accession>A0A0M9FY71</accession>
<dbReference type="OrthoDB" id="243817at2759"/>
<sequence length="153" mass="17251">MNVSREEEHSLESQIADLQLSALKALVYENCAHNRRMHRDLEEIKAQVQQLLQRSLRGDTRAPERPCASQHPINEHAAACGSASVTSSSLTPCAEDGVHMCDYCFTFSPHCFPCPHCGCEWYCSDVCQRLRQRCHAARCRACSHPQHEVVTTK</sequence>
<proteinExistence type="predicted"/>
<keyword evidence="2" id="KW-1185">Reference proteome</keyword>
<dbReference type="AlphaFoldDB" id="A0A0M9FY71"/>
<dbReference type="OMA" id="PRCGREW"/>
<protein>
    <recommendedName>
        <fullName evidence="3">MYND-type domain-containing protein</fullName>
    </recommendedName>
</protein>
<gene>
    <name evidence="1" type="ORF">ABB37_06503</name>
</gene>
<dbReference type="RefSeq" id="XP_015656832.1">
    <property type="nucleotide sequence ID" value="XM_015804854.1"/>
</dbReference>
<organism evidence="1 2">
    <name type="scientific">Leptomonas pyrrhocoris</name>
    <name type="common">Firebug parasite</name>
    <dbReference type="NCBI Taxonomy" id="157538"/>
    <lineage>
        <taxon>Eukaryota</taxon>
        <taxon>Discoba</taxon>
        <taxon>Euglenozoa</taxon>
        <taxon>Kinetoplastea</taxon>
        <taxon>Metakinetoplastina</taxon>
        <taxon>Trypanosomatida</taxon>
        <taxon>Trypanosomatidae</taxon>
        <taxon>Leishmaniinae</taxon>
        <taxon>Leptomonas</taxon>
    </lineage>
</organism>
<evidence type="ECO:0000313" key="1">
    <source>
        <dbReference type="EMBL" id="KPA78393.1"/>
    </source>
</evidence>
<reference evidence="1 2" key="1">
    <citation type="submission" date="2015-07" db="EMBL/GenBank/DDBJ databases">
        <title>High-quality genome of monoxenous trypanosomatid Leptomonas pyrrhocoris.</title>
        <authorList>
            <person name="Flegontov P."/>
            <person name="Butenko A."/>
            <person name="Firsov S."/>
            <person name="Vlcek C."/>
            <person name="Logacheva M.D."/>
            <person name="Field M."/>
            <person name="Filatov D."/>
            <person name="Flegontova O."/>
            <person name="Gerasimov E."/>
            <person name="Jackson A.P."/>
            <person name="Kelly S."/>
            <person name="Opperdoes F."/>
            <person name="O'Reilly A."/>
            <person name="Votypka J."/>
            <person name="Yurchenko V."/>
            <person name="Lukes J."/>
        </authorList>
    </citation>
    <scope>NUCLEOTIDE SEQUENCE [LARGE SCALE GENOMIC DNA]</scope>
    <source>
        <strain evidence="1">H10</strain>
    </source>
</reference>
<evidence type="ECO:0000313" key="2">
    <source>
        <dbReference type="Proteomes" id="UP000037923"/>
    </source>
</evidence>
<name>A0A0M9FY71_LEPPY</name>
<dbReference type="EMBL" id="LGTL01000014">
    <property type="protein sequence ID" value="KPA78393.1"/>
    <property type="molecule type" value="Genomic_DNA"/>
</dbReference>